<dbReference type="KEGG" id="afo:Afer_0292"/>
<dbReference type="InterPro" id="IPR006015">
    <property type="entry name" value="Universal_stress_UspA"/>
</dbReference>
<protein>
    <submittedName>
        <fullName evidence="3">UspA domain protein</fullName>
    </submittedName>
</protein>
<name>C7M2L7_ACIFD</name>
<sequence>MAERVVVGVDGSDASLGALRWALDEAAIRGATVEAVTAWQGVAARGADVPDPALDDGIAEAARRVLADALQATSVPPGLTVDPVVSEGGPDHVLCDRSIGASLLVVGSRGRGGFERLLLGSVSSACARHAASPLLITRPGHAGDAPPRSGRILVGIDGSDGSRRALAWAKDDARRRGWSVTALSVWSDPYEGDLTFELQAPRFQVDHEVALRAVRERLEAVIDETASVAPSVEVEAVVVGGDPRRELCHHAEDADLLVVGRRGTHSLAALLLGSIATTCAHHAPVPIVIVPDTTDLPQSATDR</sequence>
<dbReference type="PANTHER" id="PTHR31964">
    <property type="entry name" value="ADENINE NUCLEOTIDE ALPHA HYDROLASES-LIKE SUPERFAMILY PROTEIN"/>
    <property type="match status" value="1"/>
</dbReference>
<feature type="domain" description="UspA" evidence="2">
    <location>
        <begin position="1"/>
        <end position="138"/>
    </location>
</feature>
<dbReference type="Proteomes" id="UP000000771">
    <property type="component" value="Chromosome"/>
</dbReference>
<evidence type="ECO:0000259" key="2">
    <source>
        <dbReference type="Pfam" id="PF00582"/>
    </source>
</evidence>
<dbReference type="SUPFAM" id="SSF52402">
    <property type="entry name" value="Adenine nucleotide alpha hydrolases-like"/>
    <property type="match status" value="2"/>
</dbReference>
<dbReference type="Gene3D" id="3.40.50.620">
    <property type="entry name" value="HUPs"/>
    <property type="match status" value="2"/>
</dbReference>
<dbReference type="AlphaFoldDB" id="C7M2L7"/>
<evidence type="ECO:0000313" key="4">
    <source>
        <dbReference type="Proteomes" id="UP000000771"/>
    </source>
</evidence>
<reference evidence="3 4" key="1">
    <citation type="journal article" date="2009" name="Stand. Genomic Sci.">
        <title>Complete genome sequence of Acidimicrobium ferrooxidans type strain (ICP).</title>
        <authorList>
            <person name="Clum A."/>
            <person name="Nolan M."/>
            <person name="Lang E."/>
            <person name="Glavina Del Rio T."/>
            <person name="Tice H."/>
            <person name="Copeland A."/>
            <person name="Cheng J.F."/>
            <person name="Lucas S."/>
            <person name="Chen F."/>
            <person name="Bruce D."/>
            <person name="Goodwin L."/>
            <person name="Pitluck S."/>
            <person name="Ivanova N."/>
            <person name="Mavrommatis K."/>
            <person name="Mikhailova N."/>
            <person name="Pati A."/>
            <person name="Chen A."/>
            <person name="Palaniappan K."/>
            <person name="Goker M."/>
            <person name="Spring S."/>
            <person name="Land M."/>
            <person name="Hauser L."/>
            <person name="Chang Y.J."/>
            <person name="Jeffries C.C."/>
            <person name="Chain P."/>
            <person name="Bristow J."/>
            <person name="Eisen J.A."/>
            <person name="Markowitz V."/>
            <person name="Hugenholtz P."/>
            <person name="Kyrpides N.C."/>
            <person name="Klenk H.P."/>
            <person name="Lapidus A."/>
        </authorList>
    </citation>
    <scope>NUCLEOTIDE SEQUENCE [LARGE SCALE GENOMIC DNA]</scope>
    <source>
        <strain evidence="4">DSM 10331 / JCM 15462 / NBRC 103882 / ICP</strain>
    </source>
</reference>
<organism evidence="3 4">
    <name type="scientific">Acidimicrobium ferrooxidans (strain DSM 10331 / JCM 15462 / NBRC 103882 / ICP)</name>
    <dbReference type="NCBI Taxonomy" id="525909"/>
    <lineage>
        <taxon>Bacteria</taxon>
        <taxon>Bacillati</taxon>
        <taxon>Actinomycetota</taxon>
        <taxon>Acidimicrobiia</taxon>
        <taxon>Acidimicrobiales</taxon>
        <taxon>Acidimicrobiaceae</taxon>
        <taxon>Acidimicrobium</taxon>
    </lineage>
</organism>
<dbReference type="PRINTS" id="PR01438">
    <property type="entry name" value="UNVRSLSTRESS"/>
</dbReference>
<evidence type="ECO:0000256" key="1">
    <source>
        <dbReference type="ARBA" id="ARBA00008791"/>
    </source>
</evidence>
<dbReference type="eggNOG" id="COG0589">
    <property type="taxonomic scope" value="Bacteria"/>
</dbReference>
<comment type="similarity">
    <text evidence="1">Belongs to the universal stress protein A family.</text>
</comment>
<evidence type="ECO:0000313" key="3">
    <source>
        <dbReference type="EMBL" id="ACU53261.1"/>
    </source>
</evidence>
<gene>
    <name evidence="3" type="ordered locus">Afer_0292</name>
</gene>
<accession>C7M2L7</accession>
<keyword evidence="4" id="KW-1185">Reference proteome</keyword>
<dbReference type="InterPro" id="IPR014729">
    <property type="entry name" value="Rossmann-like_a/b/a_fold"/>
</dbReference>
<dbReference type="EMBL" id="CP001631">
    <property type="protein sequence ID" value="ACU53261.1"/>
    <property type="molecule type" value="Genomic_DNA"/>
</dbReference>
<proteinExistence type="inferred from homology"/>
<dbReference type="InterPro" id="IPR006016">
    <property type="entry name" value="UspA"/>
</dbReference>
<dbReference type="Pfam" id="PF00582">
    <property type="entry name" value="Usp"/>
    <property type="match status" value="2"/>
</dbReference>
<dbReference type="STRING" id="525909.Afer_0292"/>
<dbReference type="PANTHER" id="PTHR31964:SF113">
    <property type="entry name" value="USPA DOMAIN-CONTAINING PROTEIN"/>
    <property type="match status" value="1"/>
</dbReference>
<dbReference type="HOGENOM" id="CLU_049301_2_3_11"/>
<dbReference type="CDD" id="cd00293">
    <property type="entry name" value="USP-like"/>
    <property type="match status" value="2"/>
</dbReference>
<feature type="domain" description="UspA" evidence="2">
    <location>
        <begin position="151"/>
        <end position="291"/>
    </location>
</feature>